<sequence>MGCRLVTPKDALAPSEQGKAEPTRLTERQSSCEDSEPEAEAVGAIATKHKPLHSRGDSGSELPGSSSSSLSVVPASITSQISDIVDLCEGMKEEDVQAKSEAVLERILRAQYRVDQLGDEAPHKTVELLSGAYTRFQAIVAEYAETHKAADATVDALEEVDSKLDVVNGQLDES</sequence>
<accession>G4ZDN0</accession>
<evidence type="ECO:0000313" key="3">
    <source>
        <dbReference type="Proteomes" id="UP000002640"/>
    </source>
</evidence>
<dbReference type="GeneID" id="20639281"/>
<dbReference type="RefSeq" id="XP_009527427.1">
    <property type="nucleotide sequence ID" value="XM_009529132.1"/>
</dbReference>
<evidence type="ECO:0000313" key="2">
    <source>
        <dbReference type="EMBL" id="EGZ18369.1"/>
    </source>
</evidence>
<dbReference type="Proteomes" id="UP000002640">
    <property type="component" value="Unassembled WGS sequence"/>
</dbReference>
<dbReference type="InParanoid" id="G4ZDN0"/>
<feature type="region of interest" description="Disordered" evidence="1">
    <location>
        <begin position="1"/>
        <end position="73"/>
    </location>
</feature>
<name>G4ZDN0_PHYSP</name>
<reference evidence="2 3" key="1">
    <citation type="journal article" date="2006" name="Science">
        <title>Phytophthora genome sequences uncover evolutionary origins and mechanisms of pathogenesis.</title>
        <authorList>
            <person name="Tyler B.M."/>
            <person name="Tripathy S."/>
            <person name="Zhang X."/>
            <person name="Dehal P."/>
            <person name="Jiang R.H."/>
            <person name="Aerts A."/>
            <person name="Arredondo F.D."/>
            <person name="Baxter L."/>
            <person name="Bensasson D."/>
            <person name="Beynon J.L."/>
            <person name="Chapman J."/>
            <person name="Damasceno C.M."/>
            <person name="Dorrance A.E."/>
            <person name="Dou D."/>
            <person name="Dickerman A.W."/>
            <person name="Dubchak I.L."/>
            <person name="Garbelotto M."/>
            <person name="Gijzen M."/>
            <person name="Gordon S.G."/>
            <person name="Govers F."/>
            <person name="Grunwald N.J."/>
            <person name="Huang W."/>
            <person name="Ivors K.L."/>
            <person name="Jones R.W."/>
            <person name="Kamoun S."/>
            <person name="Krampis K."/>
            <person name="Lamour K.H."/>
            <person name="Lee M.K."/>
            <person name="McDonald W.H."/>
            <person name="Medina M."/>
            <person name="Meijer H.J."/>
            <person name="Nordberg E.K."/>
            <person name="Maclean D.J."/>
            <person name="Ospina-Giraldo M.D."/>
            <person name="Morris P.F."/>
            <person name="Phuntumart V."/>
            <person name="Putnam N.H."/>
            <person name="Rash S."/>
            <person name="Rose J.K."/>
            <person name="Sakihama Y."/>
            <person name="Salamov A.A."/>
            <person name="Savidor A."/>
            <person name="Scheuring C.F."/>
            <person name="Smith B.M."/>
            <person name="Sobral B.W."/>
            <person name="Terry A."/>
            <person name="Torto-Alalibo T.A."/>
            <person name="Win J."/>
            <person name="Xu Z."/>
            <person name="Zhang H."/>
            <person name="Grigoriev I.V."/>
            <person name="Rokhsar D.S."/>
            <person name="Boore J.L."/>
        </authorList>
    </citation>
    <scope>NUCLEOTIDE SEQUENCE [LARGE SCALE GENOMIC DNA]</scope>
    <source>
        <strain evidence="2 3">P6497</strain>
    </source>
</reference>
<dbReference type="AlphaFoldDB" id="G4ZDN0"/>
<gene>
    <name evidence="2" type="ORF">PHYSODRAFT_261463</name>
</gene>
<dbReference type="SMR" id="G4ZDN0"/>
<proteinExistence type="predicted"/>
<keyword evidence="3" id="KW-1185">Reference proteome</keyword>
<protein>
    <submittedName>
        <fullName evidence="2">Uncharacterized protein</fullName>
    </submittedName>
</protein>
<organism evidence="2 3">
    <name type="scientific">Phytophthora sojae (strain P6497)</name>
    <name type="common">Soybean stem and root rot agent</name>
    <name type="synonym">Phytophthora megasperma f. sp. glycines</name>
    <dbReference type="NCBI Taxonomy" id="1094619"/>
    <lineage>
        <taxon>Eukaryota</taxon>
        <taxon>Sar</taxon>
        <taxon>Stramenopiles</taxon>
        <taxon>Oomycota</taxon>
        <taxon>Peronosporomycetes</taxon>
        <taxon>Peronosporales</taxon>
        <taxon>Peronosporaceae</taxon>
        <taxon>Phytophthora</taxon>
    </lineage>
</organism>
<dbReference type="KEGG" id="psoj:PHYSODRAFT_261463"/>
<evidence type="ECO:0000256" key="1">
    <source>
        <dbReference type="SAM" id="MobiDB-lite"/>
    </source>
</evidence>
<feature type="compositionally biased region" description="Low complexity" evidence="1">
    <location>
        <begin position="59"/>
        <end position="73"/>
    </location>
</feature>
<dbReference type="EMBL" id="JH159154">
    <property type="protein sequence ID" value="EGZ18369.1"/>
    <property type="molecule type" value="Genomic_DNA"/>
</dbReference>
<feature type="compositionally biased region" description="Basic and acidic residues" evidence="1">
    <location>
        <begin position="18"/>
        <end position="31"/>
    </location>
</feature>